<dbReference type="SUPFAM" id="SSF54060">
    <property type="entry name" value="His-Me finger endonucleases"/>
    <property type="match status" value="1"/>
</dbReference>
<evidence type="ECO:0000256" key="1">
    <source>
        <dbReference type="SAM" id="MobiDB-lite"/>
    </source>
</evidence>
<dbReference type="Gene3D" id="3.90.75.20">
    <property type="match status" value="1"/>
</dbReference>
<keyword evidence="3" id="KW-0255">Endonuclease</keyword>
<evidence type="ECO:0000313" key="3">
    <source>
        <dbReference type="EMBL" id="QJA57779.1"/>
    </source>
</evidence>
<dbReference type="Gene3D" id="1.10.10.60">
    <property type="entry name" value="Homeodomain-like"/>
    <property type="match status" value="1"/>
</dbReference>
<feature type="compositionally biased region" description="Basic residues" evidence="1">
    <location>
        <begin position="173"/>
        <end position="196"/>
    </location>
</feature>
<dbReference type="InterPro" id="IPR044925">
    <property type="entry name" value="His-Me_finger_sf"/>
</dbReference>
<feature type="region of interest" description="Disordered" evidence="1">
    <location>
        <begin position="172"/>
        <end position="196"/>
    </location>
</feature>
<protein>
    <submittedName>
        <fullName evidence="3">Putative homing endonuclease</fullName>
    </submittedName>
</protein>
<keyword evidence="3" id="KW-0378">Hydrolase</keyword>
<gene>
    <name evidence="4" type="ORF">MM415A03452_0006</name>
    <name evidence="3" type="ORF">MM415B01567_0019</name>
</gene>
<dbReference type="Pfam" id="PF13392">
    <property type="entry name" value="HNH_3"/>
    <property type="match status" value="1"/>
</dbReference>
<dbReference type="AlphaFoldDB" id="A0A6M3IJN2"/>
<dbReference type="EMBL" id="MT141834">
    <property type="protein sequence ID" value="QJA70945.1"/>
    <property type="molecule type" value="Genomic_DNA"/>
</dbReference>
<feature type="domain" description="HNH nuclease" evidence="2">
    <location>
        <begin position="131"/>
        <end position="173"/>
    </location>
</feature>
<sequence>MQANSNLKEFFTKEMLERDYDGIHSTNKIADKYGVSKKTILNYMNRFGIEKIRITVPVDIVRSLAEKGLSSPEIGSMLGFTQSAISKAGKKNGIKITDTFHKGYVVTDSGYKMIRVPDHPYCDKKGYVREHRLVMEEYLGRILDPYELVHHINRDRGDNRIENLELVLSAEHAKHHHIGKKGRGPDKKPRKKALRS</sequence>
<dbReference type="InterPro" id="IPR003615">
    <property type="entry name" value="HNH_nuc"/>
</dbReference>
<proteinExistence type="predicted"/>
<organism evidence="3">
    <name type="scientific">viral metagenome</name>
    <dbReference type="NCBI Taxonomy" id="1070528"/>
    <lineage>
        <taxon>unclassified sequences</taxon>
        <taxon>metagenomes</taxon>
        <taxon>organismal metagenomes</taxon>
    </lineage>
</organism>
<dbReference type="EMBL" id="MT141291">
    <property type="protein sequence ID" value="QJA57779.1"/>
    <property type="molecule type" value="Genomic_DNA"/>
</dbReference>
<reference evidence="3" key="1">
    <citation type="submission" date="2020-03" db="EMBL/GenBank/DDBJ databases">
        <title>The deep terrestrial virosphere.</title>
        <authorList>
            <person name="Holmfeldt K."/>
            <person name="Nilsson E."/>
            <person name="Simone D."/>
            <person name="Lopez-Fernandez M."/>
            <person name="Wu X."/>
            <person name="de Brujin I."/>
            <person name="Lundin D."/>
            <person name="Andersson A."/>
            <person name="Bertilsson S."/>
            <person name="Dopson M."/>
        </authorList>
    </citation>
    <scope>NUCLEOTIDE SEQUENCE</scope>
    <source>
        <strain evidence="4">MM415A03452</strain>
        <strain evidence="3">MM415B01567</strain>
    </source>
</reference>
<dbReference type="GO" id="GO:0004519">
    <property type="term" value="F:endonuclease activity"/>
    <property type="evidence" value="ECO:0007669"/>
    <property type="project" value="UniProtKB-KW"/>
</dbReference>
<accession>A0A6M3IJN2</accession>
<evidence type="ECO:0000313" key="4">
    <source>
        <dbReference type="EMBL" id="QJA70945.1"/>
    </source>
</evidence>
<evidence type="ECO:0000259" key="2">
    <source>
        <dbReference type="Pfam" id="PF13392"/>
    </source>
</evidence>
<keyword evidence="3" id="KW-0540">Nuclease</keyword>
<name>A0A6M3IJN2_9ZZZZ</name>